<reference evidence="7 8" key="1">
    <citation type="submission" date="2021-06" db="EMBL/GenBank/DDBJ databases">
        <authorList>
            <person name="Sun Q."/>
            <person name="Li D."/>
        </authorList>
    </citation>
    <scope>NUCLEOTIDE SEQUENCE [LARGE SCALE GENOMIC DNA]</scope>
    <source>
        <strain evidence="7 8">MSJ-4</strain>
    </source>
</reference>
<feature type="transmembrane region" description="Helical" evidence="5">
    <location>
        <begin position="422"/>
        <end position="444"/>
    </location>
</feature>
<evidence type="ECO:0000256" key="5">
    <source>
        <dbReference type="SAM" id="Phobius"/>
    </source>
</evidence>
<evidence type="ECO:0000313" key="8">
    <source>
        <dbReference type="Proteomes" id="UP000736583"/>
    </source>
</evidence>
<feature type="transmembrane region" description="Helical" evidence="5">
    <location>
        <begin position="227"/>
        <end position="243"/>
    </location>
</feature>
<evidence type="ECO:0000259" key="6">
    <source>
        <dbReference type="Pfam" id="PF04932"/>
    </source>
</evidence>
<dbReference type="InterPro" id="IPR051533">
    <property type="entry name" value="WaaL-like"/>
</dbReference>
<dbReference type="PANTHER" id="PTHR37422:SF13">
    <property type="entry name" value="LIPOPOLYSACCHARIDE BIOSYNTHESIS PROTEIN PA4999-RELATED"/>
    <property type="match status" value="1"/>
</dbReference>
<dbReference type="InterPro" id="IPR007016">
    <property type="entry name" value="O-antigen_ligase-rel_domated"/>
</dbReference>
<organism evidence="7 8">
    <name type="scientific">Clostridium simiarum</name>
    <dbReference type="NCBI Taxonomy" id="2841506"/>
    <lineage>
        <taxon>Bacteria</taxon>
        <taxon>Bacillati</taxon>
        <taxon>Bacillota</taxon>
        <taxon>Clostridia</taxon>
        <taxon>Eubacteriales</taxon>
        <taxon>Clostridiaceae</taxon>
        <taxon>Clostridium</taxon>
    </lineage>
</organism>
<evidence type="ECO:0000313" key="7">
    <source>
        <dbReference type="EMBL" id="MBU5592425.1"/>
    </source>
</evidence>
<feature type="transmembrane region" description="Helical" evidence="5">
    <location>
        <begin position="371"/>
        <end position="391"/>
    </location>
</feature>
<evidence type="ECO:0000256" key="1">
    <source>
        <dbReference type="ARBA" id="ARBA00004141"/>
    </source>
</evidence>
<feature type="transmembrane region" description="Helical" evidence="5">
    <location>
        <begin position="255"/>
        <end position="272"/>
    </location>
</feature>
<feature type="transmembrane region" description="Helical" evidence="5">
    <location>
        <begin position="68"/>
        <end position="88"/>
    </location>
</feature>
<dbReference type="RefSeq" id="WP_216457212.1">
    <property type="nucleotide sequence ID" value="NZ_JAHLQL010000004.1"/>
</dbReference>
<feature type="transmembrane region" description="Helical" evidence="5">
    <location>
        <begin position="94"/>
        <end position="115"/>
    </location>
</feature>
<gene>
    <name evidence="7" type="ORF">KQI89_11725</name>
</gene>
<accession>A0ABS6F1P7</accession>
<keyword evidence="8" id="KW-1185">Reference proteome</keyword>
<keyword evidence="7" id="KW-0436">Ligase</keyword>
<proteinExistence type="predicted"/>
<dbReference type="Proteomes" id="UP000736583">
    <property type="component" value="Unassembled WGS sequence"/>
</dbReference>
<name>A0ABS6F1P7_9CLOT</name>
<keyword evidence="2 5" id="KW-0812">Transmembrane</keyword>
<feature type="transmembrane region" description="Helical" evidence="5">
    <location>
        <begin position="127"/>
        <end position="150"/>
    </location>
</feature>
<evidence type="ECO:0000256" key="2">
    <source>
        <dbReference type="ARBA" id="ARBA00022692"/>
    </source>
</evidence>
<feature type="domain" description="O-antigen ligase-related" evidence="6">
    <location>
        <begin position="210"/>
        <end position="378"/>
    </location>
</feature>
<dbReference type="GO" id="GO:0016874">
    <property type="term" value="F:ligase activity"/>
    <property type="evidence" value="ECO:0007669"/>
    <property type="project" value="UniProtKB-KW"/>
</dbReference>
<comment type="caution">
    <text evidence="7">The sequence shown here is derived from an EMBL/GenBank/DDBJ whole genome shotgun (WGS) entry which is preliminary data.</text>
</comment>
<dbReference type="Pfam" id="PF04932">
    <property type="entry name" value="Wzy_C"/>
    <property type="match status" value="1"/>
</dbReference>
<feature type="transmembrane region" description="Helical" evidence="5">
    <location>
        <begin position="180"/>
        <end position="199"/>
    </location>
</feature>
<comment type="subcellular location">
    <subcellularLocation>
        <location evidence="1">Membrane</location>
        <topology evidence="1">Multi-pass membrane protein</topology>
    </subcellularLocation>
</comment>
<protein>
    <submittedName>
        <fullName evidence="7">O-antigen ligase family protein</fullName>
    </submittedName>
</protein>
<dbReference type="EMBL" id="JAHLQL010000004">
    <property type="protein sequence ID" value="MBU5592425.1"/>
    <property type="molecule type" value="Genomic_DNA"/>
</dbReference>
<sequence>MVQQNKSKYINIIIPIIIVFVSTTGWYSLDYIGMKMFWAGFFILSFTYAFFILWNYKDNIKIKDIVTNKYNLLIGGYGLWLTISYLYNYQSRNTLLYVFKIWFMLGFYIVLTQIYIQNISKEEKRQLILNVSKYIFILGIFNSIVGLYQFTTLSNKIFGVIITDWYPYNPAAMYGNVNGFGTYLFISIICGATLFINNLNNNKNKYILFGLVFQGYMLYLTVARTSIVSLFGYFIFTLIILGIKNKNLLKNIFSTRNVIVFLVCNVIMFSIIKMPQYRGYINKLFKTTPSTESRTADELLKEKNSKGLNYRDLIWKAVARDYDEYILLGDGLKYNIIDKIDVVNVISERSKGVDRISYHNTLVRYFASNGMFGLVLFLALYFAIPLTLFINMMKRREIDIESSIVIILLAVIFMYMQMEEVYIGEIGFMPIIANMVLGYGSALLKKKQR</sequence>
<feature type="transmembrane region" description="Helical" evidence="5">
    <location>
        <begin position="398"/>
        <end position="416"/>
    </location>
</feature>
<dbReference type="PANTHER" id="PTHR37422">
    <property type="entry name" value="TEICHURONIC ACID BIOSYNTHESIS PROTEIN TUAE"/>
    <property type="match status" value="1"/>
</dbReference>
<keyword evidence="3 5" id="KW-1133">Transmembrane helix</keyword>
<keyword evidence="4 5" id="KW-0472">Membrane</keyword>
<evidence type="ECO:0000256" key="3">
    <source>
        <dbReference type="ARBA" id="ARBA00022989"/>
    </source>
</evidence>
<feature type="transmembrane region" description="Helical" evidence="5">
    <location>
        <begin position="35"/>
        <end position="56"/>
    </location>
</feature>
<feature type="transmembrane region" description="Helical" evidence="5">
    <location>
        <begin position="12"/>
        <end position="29"/>
    </location>
</feature>
<evidence type="ECO:0000256" key="4">
    <source>
        <dbReference type="ARBA" id="ARBA00023136"/>
    </source>
</evidence>
<feature type="transmembrane region" description="Helical" evidence="5">
    <location>
        <begin position="206"/>
        <end position="221"/>
    </location>
</feature>